<dbReference type="CDD" id="cd06262">
    <property type="entry name" value="metallo-hydrolase-like_MBL-fold"/>
    <property type="match status" value="1"/>
</dbReference>
<dbReference type="InterPro" id="IPR036866">
    <property type="entry name" value="RibonucZ/Hydroxyglut_hydro"/>
</dbReference>
<dbReference type="GeneID" id="79271603"/>
<proteinExistence type="predicted"/>
<accession>A0ABD5WZY0</accession>
<dbReference type="AlphaFoldDB" id="A0ABD5WZY0"/>
<reference evidence="2 3" key="1">
    <citation type="journal article" date="2019" name="Int. J. Syst. Evol. Microbiol.">
        <title>The Global Catalogue of Microorganisms (GCM) 10K type strain sequencing project: providing services to taxonomists for standard genome sequencing and annotation.</title>
        <authorList>
            <consortium name="The Broad Institute Genomics Platform"/>
            <consortium name="The Broad Institute Genome Sequencing Center for Infectious Disease"/>
            <person name="Wu L."/>
            <person name="Ma J."/>
        </authorList>
    </citation>
    <scope>NUCLEOTIDE SEQUENCE [LARGE SCALE GENOMIC DNA]</scope>
    <source>
        <strain evidence="2 3">DT55</strain>
    </source>
</reference>
<dbReference type="SUPFAM" id="SSF56281">
    <property type="entry name" value="Metallo-hydrolase/oxidoreductase"/>
    <property type="match status" value="1"/>
</dbReference>
<name>A0ABD5WZY0_9EURY</name>
<sequence length="474" mass="53492">MKVTYLESAAILVETDDVTILCDPWLLDGAYYGSWAHYPEPPFEPEDFNDVDYIYVSHVHPDHFHPPTLERLDTDIPILIHDYRWDYLRDAVEDLGFEAIELADGERFALGGDTEIAIHAADGCDPERCGNFFGCTWYDSDADTPGSTQVDSMAVISDGGEVLVDTNDCPYSIALPTCERIKQEYGEIDMLCHQYSAAQFYPQAVTNYDHDKKIAERDRVIQEKYEIATQFIDLFDPTYYMPFAGEYVLAGNLAHLNEYTANPPRADAKEFFDANTPPENECVFLNSGEWLDVTTGEVSAPFQPSDPAEKQRYIEEELAPRSFDYEADPRPTLEELQAFVEPAYEHMEAKRLRIGYETETTVLIPLVDDVCLELSMDGSGFDYTTALDTDAYDRWVKLDVDPRLLARLFESPHEAYWADAKIGSHVGISKKPDVYERGLFNVLGSFHTDGAVTRRGPGKQEEATSITTDGGDTQ</sequence>
<comment type="caution">
    <text evidence="2">The sequence shown here is derived from an EMBL/GenBank/DDBJ whole genome shotgun (WGS) entry which is preliminary data.</text>
</comment>
<dbReference type="Gene3D" id="3.60.15.10">
    <property type="entry name" value="Ribonuclease Z/Hydroxyacylglutathione hydrolase-like"/>
    <property type="match status" value="1"/>
</dbReference>
<dbReference type="Pfam" id="PF13483">
    <property type="entry name" value="Lactamase_B_3"/>
    <property type="match status" value="1"/>
</dbReference>
<feature type="region of interest" description="Disordered" evidence="1">
    <location>
        <begin position="451"/>
        <end position="474"/>
    </location>
</feature>
<dbReference type="PANTHER" id="PTHR43546">
    <property type="entry name" value="UPF0173 METAL-DEPENDENT HYDROLASE MJ1163-RELATED"/>
    <property type="match status" value="1"/>
</dbReference>
<dbReference type="Proteomes" id="UP001596388">
    <property type="component" value="Unassembled WGS sequence"/>
</dbReference>
<gene>
    <name evidence="2" type="ORF">ACFQKD_17015</name>
</gene>
<organism evidence="2 3">
    <name type="scientific">Halobaculum marinum</name>
    <dbReference type="NCBI Taxonomy" id="3031996"/>
    <lineage>
        <taxon>Archaea</taxon>
        <taxon>Methanobacteriati</taxon>
        <taxon>Methanobacteriota</taxon>
        <taxon>Stenosarchaea group</taxon>
        <taxon>Halobacteria</taxon>
        <taxon>Halobacteriales</taxon>
        <taxon>Haloferacaceae</taxon>
        <taxon>Halobaculum</taxon>
    </lineage>
</organism>
<evidence type="ECO:0000313" key="3">
    <source>
        <dbReference type="Proteomes" id="UP001596388"/>
    </source>
</evidence>
<protein>
    <submittedName>
        <fullName evidence="2">MBL fold metallo-hydrolase</fullName>
    </submittedName>
</protein>
<dbReference type="EMBL" id="JBHTAG010000004">
    <property type="protein sequence ID" value="MFC7099010.1"/>
    <property type="molecule type" value="Genomic_DNA"/>
</dbReference>
<dbReference type="RefSeq" id="WP_276239629.1">
    <property type="nucleotide sequence ID" value="NZ_CP119990.1"/>
</dbReference>
<dbReference type="InterPro" id="IPR050114">
    <property type="entry name" value="UPF0173_UPF0282_UlaG_hydrolase"/>
</dbReference>
<keyword evidence="3" id="KW-1185">Reference proteome</keyword>
<evidence type="ECO:0000256" key="1">
    <source>
        <dbReference type="SAM" id="MobiDB-lite"/>
    </source>
</evidence>
<feature type="compositionally biased region" description="Polar residues" evidence="1">
    <location>
        <begin position="463"/>
        <end position="474"/>
    </location>
</feature>
<evidence type="ECO:0000313" key="2">
    <source>
        <dbReference type="EMBL" id="MFC7099010.1"/>
    </source>
</evidence>